<feature type="region of interest" description="Disordered" evidence="1">
    <location>
        <begin position="1848"/>
        <end position="1925"/>
    </location>
</feature>
<feature type="region of interest" description="Disordered" evidence="1">
    <location>
        <begin position="888"/>
        <end position="911"/>
    </location>
</feature>
<feature type="compositionally biased region" description="Low complexity" evidence="1">
    <location>
        <begin position="1871"/>
        <end position="1924"/>
    </location>
</feature>
<evidence type="ECO:0000313" key="4">
    <source>
        <dbReference type="EMBL" id="OXA50057.1"/>
    </source>
</evidence>
<feature type="compositionally biased region" description="Low complexity" evidence="1">
    <location>
        <begin position="1848"/>
        <end position="1863"/>
    </location>
</feature>
<evidence type="ECO:0000259" key="3">
    <source>
        <dbReference type="Pfam" id="PF08434"/>
    </source>
</evidence>
<dbReference type="PANTHER" id="PTHR22917">
    <property type="entry name" value="HEMOPEXIN DOMAIN-CONTAINING PROTEIN"/>
    <property type="match status" value="1"/>
</dbReference>
<sequence length="1964" mass="216769">MGIQDLSDLLHYTTNGRFSIQNVDILVPDHWDVEIDGPSTFQFYEAADLKISHTFALPFVDNPNACGFSGRDMQLPYSFFDFGDSGRYGRLGKALLAQFARLRFGVWEEHGFPGDAKFPYYWKRLLGTEWEVNTCTDAPIEGIYKNIYDETPCGPDPDDVDNLYPPPSDCRFFPNAAQTAKSSLMSYHHLPTFEAFCNFETHDRAKPTPQNYYCRYKSVMEVMETTPDWKMVTEQNTAGRVNFTVVKKSPKPMLYILLDAGFTHAPAQILPQISSRLSTFIESREMRSIVAGLGKFPSEDPTQSFTEVIPWTPIRNVTQEFVTAFHTTFGNQAGFKDYAGALRELLVSFNQRKHTSGAAILIVKLSPEPNTGSLTLESQVMVPLLLSNVKIFAVEVRGSPIQAGNALERVVEKSEGLHLTISEPSDLGQPFDDFLTDLTTTLQTPFTRSKKYIVGMDEMIFCNEAVGFKSTSRITQFELFAIPLSGGFASPKLWGGTDGDYIDITLQEMTWDSAETATDSRKSFYFSSPEGEEPLDSVRWSRLSLGCDSVCICIARVTVLLQVEDLDLIPKDIKLTVTTSAINGIVDFRDANAGSYTGSAFAIYAKLDQDGIPFQATLGLNVTAVISCPTAPGKHAWSVQLKDDGSASPDITTNDGIFSGEFVPEVTDDMVEFDGMYEIFVIAKYEKFVEPTVPTKIMDGKNETQNFASFSPIGRLFPVDQGHIGCGSGYLGCWSKIAEENFFVSSNLEKNVEFVNYQLFQAIGTRIVDLVITPLENNQVNLQWTDPRVRDPRGNPDQVDFYEIRHQDEIDKLLFDFDHAENLPANKLPNTQPPGTLQSVTYDFGREASRYYAIRTIVTSSGIEVWSQLSVIVGVNIKTTLDASTTTTTTTTISPTTRTTLPPRTTSAGPTTTEAEITTIITTPRTTKARSTTTRPPPSTTTTPKPTTTVPPPATDDPIKHWFETTEGIITLSVFGGTVLTLSIGIQALSEALYSSTDSKFSIQDVDIVVPSHWDTAHDSAATTQYYQAADVKISHVHPVPSADNPNPCGRPGSAILLPYNFFDDPQNSTFGDIGKALLTQFARLRFGVWEEHGFPGDVKFPYFHKTLTGSDWEVNSCTDAPISGDFKNIEDDSDCSPTPGDEYPPVSQCRFLPSGEQTAKSSIMSYHYLESVDKFCDATTHDKQKPTPQNLFCRYKSITEIIQQTSDWKQATQPNNPSPVVFKVVKNSASPLLYFLLDGGISPVPSDVLSQISSTLINLVGDYTLENVLAAVGTYPPNLGDDFVTEVVPWTPFRDGRDQFIVAFNTTFGRKPGFKDLGGGLKEAVRIVTAKKHPSGAVILMVKTGTEPNTADLTPESDVLTQVLGSKVKIHAIEIQGSDIQPSIALERVVSKSEGIHFSVTPTTDLMEELGEFMKNLTTEIQSEIKFNQEYVLVRRDIINQNEPVDLKVNSRIRLFEAFVIPLSGMITGSPRFTWTNNGNHPDVMFAEMAQWGTTYTSNVAKVYYSASRIATVYPNILWDQFQYTCNDTQGECRMLVYIFAQAVDITTIPSVELSISTSAENNVVDMTFENSGSNLGTPFAIYAQLSQDRLPLMSSAHGFDVFAYVTHVDNSEVYVIRLTDDGLAVPDLSRDDGIFSGTFIPKSDGLHNIIVTAQYRVPPTTTNALNMSNPEISSSVGKLFPVDQIYFGCGQFGCSSIRPTVDFIVSQTLPMVEFKNVDKFKPIAHRVIDFSATPLDDFKILLEWTVPGVYLAEEGLVNVDSYSIKQSDDFFELLNNFDNAEYLIPPDEIPPPGDAWNHQSITFTYGEHADRYFALKAKTLRSGPNPLPSVVSVITGANVRSTVITTTTTTTTSRPITTSRTPAPPTRPPGTTTASTTEGVTTESVATSPKTSTRAPTTPRTTTPPTTPLKSTPSPFPSSTAEPTKHWFETREGIITISVFGGALLTLIVLGGGFYIWITKYR</sequence>
<evidence type="ECO:0000313" key="5">
    <source>
        <dbReference type="Proteomes" id="UP000198287"/>
    </source>
</evidence>
<evidence type="ECO:0000256" key="1">
    <source>
        <dbReference type="SAM" id="MobiDB-lite"/>
    </source>
</evidence>
<dbReference type="OrthoDB" id="687730at2759"/>
<dbReference type="InterPro" id="IPR013642">
    <property type="entry name" value="CLCA_N"/>
</dbReference>
<proteinExistence type="predicted"/>
<dbReference type="OMA" id="SLMHFHW"/>
<reference evidence="4 5" key="1">
    <citation type="submission" date="2015-12" db="EMBL/GenBank/DDBJ databases">
        <title>The genome of Folsomia candida.</title>
        <authorList>
            <person name="Faddeeva A."/>
            <person name="Derks M.F."/>
            <person name="Anvar Y."/>
            <person name="Smit S."/>
            <person name="Van Straalen N."/>
            <person name="Roelofs D."/>
        </authorList>
    </citation>
    <scope>NUCLEOTIDE SEQUENCE [LARGE SCALE GENOMIC DNA]</scope>
    <source>
        <strain evidence="4 5">VU population</strain>
        <tissue evidence="4">Whole body</tissue>
    </source>
</reference>
<dbReference type="STRING" id="158441.A0A226DZA7"/>
<comment type="caution">
    <text evidence="4">The sequence shown here is derived from an EMBL/GenBank/DDBJ whole genome shotgun (WGS) entry which is preliminary data.</text>
</comment>
<dbReference type="Pfam" id="PF08434">
    <property type="entry name" value="CLCA"/>
    <property type="match status" value="2"/>
</dbReference>
<accession>A0A226DZA7</accession>
<feature type="region of interest" description="Disordered" evidence="1">
    <location>
        <begin position="925"/>
        <end position="955"/>
    </location>
</feature>
<evidence type="ECO:0000256" key="2">
    <source>
        <dbReference type="SAM" id="Phobius"/>
    </source>
</evidence>
<feature type="transmembrane region" description="Helical" evidence="2">
    <location>
        <begin position="1936"/>
        <end position="1960"/>
    </location>
</feature>
<name>A0A226DZA7_FOLCA</name>
<keyword evidence="2" id="KW-0472">Membrane</keyword>
<dbReference type="PANTHER" id="PTHR22917:SF6">
    <property type="entry name" value="EG:8D8.2 PROTEIN-RELATED"/>
    <property type="match status" value="1"/>
</dbReference>
<feature type="compositionally biased region" description="Low complexity" evidence="1">
    <location>
        <begin position="925"/>
        <end position="948"/>
    </location>
</feature>
<keyword evidence="2" id="KW-0812">Transmembrane</keyword>
<dbReference type="Proteomes" id="UP000198287">
    <property type="component" value="Unassembled WGS sequence"/>
</dbReference>
<organism evidence="4 5">
    <name type="scientific">Folsomia candida</name>
    <name type="common">Springtail</name>
    <dbReference type="NCBI Taxonomy" id="158441"/>
    <lineage>
        <taxon>Eukaryota</taxon>
        <taxon>Metazoa</taxon>
        <taxon>Ecdysozoa</taxon>
        <taxon>Arthropoda</taxon>
        <taxon>Hexapoda</taxon>
        <taxon>Collembola</taxon>
        <taxon>Entomobryomorpha</taxon>
        <taxon>Isotomoidea</taxon>
        <taxon>Isotomidae</taxon>
        <taxon>Proisotominae</taxon>
        <taxon>Folsomia</taxon>
    </lineage>
</organism>
<protein>
    <submittedName>
        <fullName evidence="4">Epithelial chloride channel protein</fullName>
    </submittedName>
</protein>
<gene>
    <name evidence="4" type="ORF">Fcan01_14702</name>
</gene>
<dbReference type="InterPro" id="IPR051298">
    <property type="entry name" value="Heme_transport/Cell_adhesion"/>
</dbReference>
<keyword evidence="2" id="KW-1133">Transmembrane helix</keyword>
<keyword evidence="5" id="KW-1185">Reference proteome</keyword>
<dbReference type="EMBL" id="LNIX01000009">
    <property type="protein sequence ID" value="OXA50057.1"/>
    <property type="molecule type" value="Genomic_DNA"/>
</dbReference>
<feature type="domain" description="Calcium-activated chloride channel N-terminal" evidence="3">
    <location>
        <begin position="4"/>
        <end position="232"/>
    </location>
</feature>
<feature type="domain" description="Calcium-activated chloride channel N-terminal" evidence="3">
    <location>
        <begin position="988"/>
        <end position="1213"/>
    </location>
</feature>